<dbReference type="Proteomes" id="UP000567186">
    <property type="component" value="Unassembled WGS sequence"/>
</dbReference>
<comment type="caution">
    <text evidence="4">The sequence shown here is derived from an EMBL/GenBank/DDBJ whole genome shotgun (WGS) entry which is preliminary data.</text>
</comment>
<dbReference type="Pfam" id="PF17185">
    <property type="entry name" value="NlpE_C"/>
    <property type="match status" value="1"/>
</dbReference>
<feature type="domain" description="DUF306" evidence="2">
    <location>
        <begin position="243"/>
        <end position="350"/>
    </location>
</feature>
<dbReference type="Pfam" id="PF04170">
    <property type="entry name" value="NlpE"/>
    <property type="match status" value="1"/>
</dbReference>
<evidence type="ECO:0000259" key="3">
    <source>
        <dbReference type="Pfam" id="PF17185"/>
    </source>
</evidence>
<dbReference type="Gene3D" id="2.40.128.270">
    <property type="match status" value="1"/>
</dbReference>
<dbReference type="PANTHER" id="PTHR35535">
    <property type="entry name" value="HEAT SHOCK PROTEIN HSLJ"/>
    <property type="match status" value="1"/>
</dbReference>
<feature type="chain" id="PRO_5031298125" evidence="1">
    <location>
        <begin position="21"/>
        <end position="357"/>
    </location>
</feature>
<dbReference type="RefSeq" id="WP_135954466.1">
    <property type="nucleotide sequence ID" value="NZ_JABCKY010000001.1"/>
</dbReference>
<dbReference type="AlphaFoldDB" id="A0A7Y0WRJ6"/>
<dbReference type="Gene3D" id="2.40.128.640">
    <property type="match status" value="1"/>
</dbReference>
<proteinExistence type="predicted"/>
<keyword evidence="1" id="KW-0732">Signal</keyword>
<evidence type="ECO:0000313" key="4">
    <source>
        <dbReference type="EMBL" id="NMT63128.1"/>
    </source>
</evidence>
<evidence type="ECO:0000313" key="5">
    <source>
        <dbReference type="Proteomes" id="UP000567186"/>
    </source>
</evidence>
<dbReference type="InterPro" id="IPR038139">
    <property type="entry name" value="NlpE_C_sf"/>
</dbReference>
<gene>
    <name evidence="4" type="ORF">HIU99_05890</name>
</gene>
<reference evidence="4 5" key="1">
    <citation type="submission" date="2020-04" db="EMBL/GenBank/DDBJ databases">
        <title>Marinobacter oceani sp. nov., isolated from marine solar saltern.</title>
        <authorList>
            <person name="Chen X.-Y."/>
        </authorList>
    </citation>
    <scope>NUCLEOTIDE SEQUENCE [LARGE SCALE GENOMIC DNA]</scope>
    <source>
        <strain evidence="4 5">W62</strain>
    </source>
</reference>
<evidence type="ECO:0000259" key="2">
    <source>
        <dbReference type="Pfam" id="PF03724"/>
    </source>
</evidence>
<dbReference type="InterPro" id="IPR007298">
    <property type="entry name" value="Cu-R_lipoprotein_NlpE"/>
</dbReference>
<dbReference type="Pfam" id="PF03724">
    <property type="entry name" value="META"/>
    <property type="match status" value="1"/>
</dbReference>
<dbReference type="Gene3D" id="2.40.50.540">
    <property type="match status" value="1"/>
</dbReference>
<keyword evidence="5" id="KW-1185">Reference proteome</keyword>
<dbReference type="InterPro" id="IPR053147">
    <property type="entry name" value="Hsp_HslJ-like"/>
</dbReference>
<accession>A0A7Y0WRJ6</accession>
<sequence>MKVLFSVCALLVLMGCASSAHQPKTAKETGEGLSQERITALPATFSGTLPCADCPGIDLHLNLLADGVYLLRETYQDRDGGPFFDIGRYLYSSDGREVTLYGGREAPRRFEIAAPDRLRLLDRDGQRIESRLNYSLTREPEFQELEPRLLLGGKYRYLADAGIFRECLTGLEMPVAAEADNRALEEAYLAAREKPGEEVMVSLEGQLAQRMPMEGPGPVRTLVPERFIGVWPEQSCPSPIQRATLENTYWRLTLLGSEGVQRVPNQREPHLVFRENGRVTGSDGCNVLTGAYQTDGPAMDLSRLATTRKACLEGMEQADQFRDMLEEVRAYRIIGQHLEMLDDSGDLKLRYEVVALY</sequence>
<dbReference type="OrthoDB" id="5348860at2"/>
<dbReference type="InterPro" id="IPR033450">
    <property type="entry name" value="NlpE_C"/>
</dbReference>
<dbReference type="PROSITE" id="PS51257">
    <property type="entry name" value="PROKAR_LIPOPROTEIN"/>
    <property type="match status" value="1"/>
</dbReference>
<dbReference type="InterPro" id="IPR038670">
    <property type="entry name" value="HslJ-like_sf"/>
</dbReference>
<name>A0A7Y0WRJ6_9GAMM</name>
<evidence type="ECO:0000256" key="1">
    <source>
        <dbReference type="SAM" id="SignalP"/>
    </source>
</evidence>
<feature type="domain" description="NlpE C-terminal OB" evidence="3">
    <location>
        <begin position="151"/>
        <end position="236"/>
    </location>
</feature>
<dbReference type="EMBL" id="JABCKY010000001">
    <property type="protein sequence ID" value="NMT63128.1"/>
    <property type="molecule type" value="Genomic_DNA"/>
</dbReference>
<protein>
    <submittedName>
        <fullName evidence="4">META domain-containing protein</fullName>
    </submittedName>
</protein>
<dbReference type="InterPro" id="IPR005184">
    <property type="entry name" value="DUF306_Meta_HslJ"/>
</dbReference>
<dbReference type="PANTHER" id="PTHR35535:SF1">
    <property type="entry name" value="HEAT SHOCK PROTEIN HSLJ"/>
    <property type="match status" value="1"/>
</dbReference>
<feature type="signal peptide" evidence="1">
    <location>
        <begin position="1"/>
        <end position="20"/>
    </location>
</feature>
<organism evidence="4 5">
    <name type="scientific">Marinobacter orientalis</name>
    <dbReference type="NCBI Taxonomy" id="1928859"/>
    <lineage>
        <taxon>Bacteria</taxon>
        <taxon>Pseudomonadati</taxon>
        <taxon>Pseudomonadota</taxon>
        <taxon>Gammaproteobacteria</taxon>
        <taxon>Pseudomonadales</taxon>
        <taxon>Marinobacteraceae</taxon>
        <taxon>Marinobacter</taxon>
    </lineage>
</organism>